<dbReference type="PANTHER" id="PTHR31631:SF3">
    <property type="entry name" value="PROTEIN NETWORKED 2B"/>
    <property type="match status" value="1"/>
</dbReference>
<accession>A0A8X7V8J8</accession>
<evidence type="ECO:0000313" key="3">
    <source>
        <dbReference type="EMBL" id="KAG2306389.1"/>
    </source>
</evidence>
<name>A0A8X7V8J8_BRACI</name>
<evidence type="ECO:0000259" key="2">
    <source>
        <dbReference type="Pfam" id="PF25014"/>
    </source>
</evidence>
<dbReference type="PROSITE" id="PS51257">
    <property type="entry name" value="PROKAR_LIPOPROTEIN"/>
    <property type="match status" value="1"/>
</dbReference>
<keyword evidence="4" id="KW-1185">Reference proteome</keyword>
<proteinExistence type="predicted"/>
<reference evidence="3 4" key="1">
    <citation type="submission" date="2020-02" db="EMBL/GenBank/DDBJ databases">
        <authorList>
            <person name="Ma Q."/>
            <person name="Huang Y."/>
            <person name="Song X."/>
            <person name="Pei D."/>
        </authorList>
    </citation>
    <scope>NUCLEOTIDE SEQUENCE [LARGE SCALE GENOMIC DNA]</scope>
    <source>
        <strain evidence="3">Sxm20200214</strain>
        <tissue evidence="3">Leaf</tissue>
    </source>
</reference>
<evidence type="ECO:0000313" key="4">
    <source>
        <dbReference type="Proteomes" id="UP000886595"/>
    </source>
</evidence>
<feature type="domain" description="NET2A-D/KIP1-like alpha-helical" evidence="2">
    <location>
        <begin position="8"/>
        <end position="94"/>
    </location>
</feature>
<dbReference type="Proteomes" id="UP000886595">
    <property type="component" value="Unassembled WGS sequence"/>
</dbReference>
<feature type="region of interest" description="Disordered" evidence="1">
    <location>
        <begin position="81"/>
        <end position="101"/>
    </location>
</feature>
<comment type="caution">
    <text evidence="3">The sequence shown here is derived from an EMBL/GenBank/DDBJ whole genome shotgun (WGS) entry which is preliminary data.</text>
</comment>
<dbReference type="EMBL" id="JAAMPC010000006">
    <property type="protein sequence ID" value="KAG2306389.1"/>
    <property type="molecule type" value="Genomic_DNA"/>
</dbReference>
<evidence type="ECO:0000256" key="1">
    <source>
        <dbReference type="SAM" id="MobiDB-lite"/>
    </source>
</evidence>
<dbReference type="AlphaFoldDB" id="A0A8X7V8J8"/>
<dbReference type="PANTHER" id="PTHR31631">
    <property type="entry name" value="PROTEIN NETWORKED 2D"/>
    <property type="match status" value="1"/>
</dbReference>
<protein>
    <recommendedName>
        <fullName evidence="2">NET2A-D/KIP1-like alpha-helical domain-containing protein</fullName>
    </recommendedName>
</protein>
<gene>
    <name evidence="3" type="ORF">Bca52824_026137</name>
</gene>
<dbReference type="Pfam" id="PF25014">
    <property type="entry name" value="NET2A"/>
    <property type="match status" value="1"/>
</dbReference>
<dbReference type="InterPro" id="IPR056888">
    <property type="entry name" value="NET2A-D/KIP1-like_dom"/>
</dbReference>
<organism evidence="3 4">
    <name type="scientific">Brassica carinata</name>
    <name type="common">Ethiopian mustard</name>
    <name type="synonym">Abyssinian cabbage</name>
    <dbReference type="NCBI Taxonomy" id="52824"/>
    <lineage>
        <taxon>Eukaryota</taxon>
        <taxon>Viridiplantae</taxon>
        <taxon>Streptophyta</taxon>
        <taxon>Embryophyta</taxon>
        <taxon>Tracheophyta</taxon>
        <taxon>Spermatophyta</taxon>
        <taxon>Magnoliopsida</taxon>
        <taxon>eudicotyledons</taxon>
        <taxon>Gunneridae</taxon>
        <taxon>Pentapetalae</taxon>
        <taxon>rosids</taxon>
        <taxon>malvids</taxon>
        <taxon>Brassicales</taxon>
        <taxon>Brassicaceae</taxon>
        <taxon>Brassiceae</taxon>
        <taxon>Brassica</taxon>
    </lineage>
</organism>
<sequence>MQKRVVSLQDEFGVGAEIEDGEAKTLVASTALSSCKETIAKLEETQKHFAEDAETEKERIVSATERFEALRKKFEMVKVTKEEAKKDSSGQESAKESREVDLNENLTNAEFAEKIDELVEKVVSLETTGSSHICV</sequence>